<keyword evidence="4" id="KW-1003">Cell membrane</keyword>
<dbReference type="AlphaFoldDB" id="A0A2J6QEV2"/>
<comment type="similarity">
    <text evidence="3">Belongs to the RBT5 family.</text>
</comment>
<evidence type="ECO:0000256" key="17">
    <source>
        <dbReference type="SAM" id="SignalP"/>
    </source>
</evidence>
<gene>
    <name evidence="19" type="ORF">NA56DRAFT_457159</name>
</gene>
<feature type="region of interest" description="Disordered" evidence="16">
    <location>
        <begin position="110"/>
        <end position="148"/>
    </location>
</feature>
<evidence type="ECO:0000256" key="4">
    <source>
        <dbReference type="ARBA" id="ARBA00022475"/>
    </source>
</evidence>
<dbReference type="PANTHER" id="PTHR37928:SF2">
    <property type="entry name" value="GPI ANCHORED CFEM DOMAIN PROTEIN (AFU_ORTHOLOGUE AFUA_6G10580)"/>
    <property type="match status" value="1"/>
</dbReference>
<evidence type="ECO:0000256" key="1">
    <source>
        <dbReference type="ARBA" id="ARBA00004609"/>
    </source>
</evidence>
<organism evidence="19 20">
    <name type="scientific">Hyaloscypha hepaticicola</name>
    <dbReference type="NCBI Taxonomy" id="2082293"/>
    <lineage>
        <taxon>Eukaryota</taxon>
        <taxon>Fungi</taxon>
        <taxon>Dikarya</taxon>
        <taxon>Ascomycota</taxon>
        <taxon>Pezizomycotina</taxon>
        <taxon>Leotiomycetes</taxon>
        <taxon>Helotiales</taxon>
        <taxon>Hyaloscyphaceae</taxon>
        <taxon>Hyaloscypha</taxon>
    </lineage>
</organism>
<evidence type="ECO:0000256" key="11">
    <source>
        <dbReference type="ARBA" id="ARBA00023136"/>
    </source>
</evidence>
<evidence type="ECO:0000256" key="10">
    <source>
        <dbReference type="ARBA" id="ARBA00023004"/>
    </source>
</evidence>
<evidence type="ECO:0000256" key="9">
    <source>
        <dbReference type="ARBA" id="ARBA00022729"/>
    </source>
</evidence>
<evidence type="ECO:0000256" key="12">
    <source>
        <dbReference type="ARBA" id="ARBA00023157"/>
    </source>
</evidence>
<keyword evidence="20" id="KW-1185">Reference proteome</keyword>
<accession>A0A2J6QEV2</accession>
<dbReference type="InterPro" id="IPR051735">
    <property type="entry name" value="CFEM_domain"/>
</dbReference>
<feature type="disulfide bond" evidence="15">
    <location>
        <begin position="43"/>
        <end position="50"/>
    </location>
</feature>
<comment type="subcellular location">
    <subcellularLocation>
        <location evidence="1">Cell membrane</location>
        <topology evidence="1">Lipid-anchor</topology>
        <topology evidence="1">GPI-anchor</topology>
    </subcellularLocation>
    <subcellularLocation>
        <location evidence="2">Secreted</location>
    </subcellularLocation>
</comment>
<evidence type="ECO:0000313" key="19">
    <source>
        <dbReference type="EMBL" id="PMD24805.1"/>
    </source>
</evidence>
<comment type="caution">
    <text evidence="15">Lacks conserved residue(s) required for the propagation of feature annotation.</text>
</comment>
<dbReference type="STRING" id="1745343.A0A2J6QEV2"/>
<sequence>MRLAVVLASALASVAVAQTASGVPPCAQPCVAKYTSGSTIAGCNGVDVACICENKDFISNIACCLVGVCDQADQEAATTYAHQICASNGVTNLPPAVSCASSVTSSSATATGSNTASASTTPASATTPASSAGAASASSPSASASKNAGPHNNVAGVGAGIIGGLAAVMGALV</sequence>
<name>A0A2J6QEV2_9HELO</name>
<feature type="domain" description="CFEM" evidence="18">
    <location>
        <begin position="1"/>
        <end position="113"/>
    </location>
</feature>
<evidence type="ECO:0000256" key="8">
    <source>
        <dbReference type="ARBA" id="ARBA00022723"/>
    </source>
</evidence>
<keyword evidence="10 15" id="KW-0408">Iron</keyword>
<dbReference type="EMBL" id="KZ613471">
    <property type="protein sequence ID" value="PMD24805.1"/>
    <property type="molecule type" value="Genomic_DNA"/>
</dbReference>
<evidence type="ECO:0000256" key="15">
    <source>
        <dbReference type="PROSITE-ProRule" id="PRU01356"/>
    </source>
</evidence>
<reference evidence="19 20" key="1">
    <citation type="submission" date="2016-05" db="EMBL/GenBank/DDBJ databases">
        <title>A degradative enzymes factory behind the ericoid mycorrhizal symbiosis.</title>
        <authorList>
            <consortium name="DOE Joint Genome Institute"/>
            <person name="Martino E."/>
            <person name="Morin E."/>
            <person name="Grelet G."/>
            <person name="Kuo A."/>
            <person name="Kohler A."/>
            <person name="Daghino S."/>
            <person name="Barry K."/>
            <person name="Choi C."/>
            <person name="Cichocki N."/>
            <person name="Clum A."/>
            <person name="Copeland A."/>
            <person name="Hainaut M."/>
            <person name="Haridas S."/>
            <person name="Labutti K."/>
            <person name="Lindquist E."/>
            <person name="Lipzen A."/>
            <person name="Khouja H.-R."/>
            <person name="Murat C."/>
            <person name="Ohm R."/>
            <person name="Olson A."/>
            <person name="Spatafora J."/>
            <person name="Veneault-Fourrey C."/>
            <person name="Henrissat B."/>
            <person name="Grigoriev I."/>
            <person name="Martin F."/>
            <person name="Perotto S."/>
        </authorList>
    </citation>
    <scope>NUCLEOTIDE SEQUENCE [LARGE SCALE GENOMIC DNA]</scope>
    <source>
        <strain evidence="19 20">UAMH 7357</strain>
    </source>
</reference>
<keyword evidence="7" id="KW-0336">GPI-anchor</keyword>
<feature type="compositionally biased region" description="Low complexity" evidence="16">
    <location>
        <begin position="110"/>
        <end position="145"/>
    </location>
</feature>
<dbReference type="GO" id="GO:0005886">
    <property type="term" value="C:plasma membrane"/>
    <property type="evidence" value="ECO:0007669"/>
    <property type="project" value="UniProtKB-SubCell"/>
</dbReference>
<feature type="binding site" description="axial binding residue" evidence="15">
    <location>
        <position position="47"/>
    </location>
    <ligand>
        <name>heme</name>
        <dbReference type="ChEBI" id="CHEBI:30413"/>
    </ligand>
    <ligandPart>
        <name>Fe</name>
        <dbReference type="ChEBI" id="CHEBI:18248"/>
    </ligandPart>
</feature>
<keyword evidence="12 15" id="KW-1015">Disulfide bond</keyword>
<keyword evidence="13" id="KW-0325">Glycoprotein</keyword>
<dbReference type="GO" id="GO:0098552">
    <property type="term" value="C:side of membrane"/>
    <property type="evidence" value="ECO:0007669"/>
    <property type="project" value="UniProtKB-KW"/>
</dbReference>
<keyword evidence="11" id="KW-0472">Membrane</keyword>
<evidence type="ECO:0000256" key="13">
    <source>
        <dbReference type="ARBA" id="ARBA00023180"/>
    </source>
</evidence>
<dbReference type="GO" id="GO:0005576">
    <property type="term" value="C:extracellular region"/>
    <property type="evidence" value="ECO:0007669"/>
    <property type="project" value="UniProtKB-SubCell"/>
</dbReference>
<proteinExistence type="inferred from homology"/>
<dbReference type="SMART" id="SM00747">
    <property type="entry name" value="CFEM"/>
    <property type="match status" value="1"/>
</dbReference>
<keyword evidence="6 15" id="KW-0349">Heme</keyword>
<keyword evidence="14" id="KW-0449">Lipoprotein</keyword>
<evidence type="ECO:0000256" key="2">
    <source>
        <dbReference type="ARBA" id="ARBA00004613"/>
    </source>
</evidence>
<evidence type="ECO:0000256" key="14">
    <source>
        <dbReference type="ARBA" id="ARBA00023288"/>
    </source>
</evidence>
<feature type="chain" id="PRO_5014347320" description="CFEM domain-containing protein" evidence="17">
    <location>
        <begin position="23"/>
        <end position="173"/>
    </location>
</feature>
<evidence type="ECO:0000256" key="16">
    <source>
        <dbReference type="SAM" id="MobiDB-lite"/>
    </source>
</evidence>
<keyword evidence="8 15" id="KW-0479">Metal-binding</keyword>
<dbReference type="GO" id="GO:0046872">
    <property type="term" value="F:metal ion binding"/>
    <property type="evidence" value="ECO:0007669"/>
    <property type="project" value="UniProtKB-UniRule"/>
</dbReference>
<dbReference type="Pfam" id="PF05730">
    <property type="entry name" value="CFEM"/>
    <property type="match status" value="1"/>
</dbReference>
<keyword evidence="5" id="KW-0964">Secreted</keyword>
<evidence type="ECO:0000256" key="6">
    <source>
        <dbReference type="ARBA" id="ARBA00022617"/>
    </source>
</evidence>
<dbReference type="PROSITE" id="PS52012">
    <property type="entry name" value="CFEM"/>
    <property type="match status" value="1"/>
</dbReference>
<evidence type="ECO:0000256" key="3">
    <source>
        <dbReference type="ARBA" id="ARBA00010031"/>
    </source>
</evidence>
<dbReference type="OrthoDB" id="3065412at2759"/>
<evidence type="ECO:0000256" key="5">
    <source>
        <dbReference type="ARBA" id="ARBA00022525"/>
    </source>
</evidence>
<keyword evidence="9 17" id="KW-0732">Signal</keyword>
<evidence type="ECO:0000256" key="7">
    <source>
        <dbReference type="ARBA" id="ARBA00022622"/>
    </source>
</evidence>
<evidence type="ECO:0000259" key="18">
    <source>
        <dbReference type="PROSITE" id="PS52012"/>
    </source>
</evidence>
<evidence type="ECO:0000313" key="20">
    <source>
        <dbReference type="Proteomes" id="UP000235672"/>
    </source>
</evidence>
<protein>
    <recommendedName>
        <fullName evidence="18">CFEM domain-containing protein</fullName>
    </recommendedName>
</protein>
<dbReference type="PANTHER" id="PTHR37928">
    <property type="entry name" value="CFEM DOMAIN PROTEIN (AFU_ORTHOLOGUE AFUA_6G14090)"/>
    <property type="match status" value="1"/>
</dbReference>
<feature type="disulfide bond" evidence="15">
    <location>
        <begin position="52"/>
        <end position="85"/>
    </location>
</feature>
<dbReference type="InterPro" id="IPR008427">
    <property type="entry name" value="Extracellular_membr_CFEM_dom"/>
</dbReference>
<dbReference type="Proteomes" id="UP000235672">
    <property type="component" value="Unassembled WGS sequence"/>
</dbReference>
<feature type="signal peptide" evidence="17">
    <location>
        <begin position="1"/>
        <end position="22"/>
    </location>
</feature>